<dbReference type="EMBL" id="JACLCP010000004">
    <property type="protein sequence ID" value="MBC2846046.1"/>
    <property type="molecule type" value="Genomic_DNA"/>
</dbReference>
<keyword evidence="3" id="KW-0472">Membrane</keyword>
<sequence length="644" mass="73947">MNLLKASINVPLINLFTNSLHRVDKKSITVLLSFLVSIHFAQAQLEKRVDSLQQIIDTTKNDSIKATAQLTLAETIIYKDPTKAKSYIDDAEALYKIKSYPRGYANLYSTKATYFYTQSAYDSSMVYLEKSGNEFMKLGDTLFGATIKSNLAIVVKLVTGDNDRLEQLVDEIEPIAIKYKDTSLVAAMLEHRSAIALNRGYRNIAIKRMKETIELREKFYDSLYLPQSYYKIGGLYQEIFEHPKAIEQFDLGIKISEDIGSNNLKAQLLKIKAMSQIELNQLEEASSNLTKSLELSKTINLRVNILMSLNQLANLEIKRKNFARADQYLDEVENSDASIKSSNLLYNYNLFRGELNLETNKLNEALKNFDYCLMDAKKNKSFRNLSWSKLYKSKVLKKMGKANAAYDLLKESSDAKDSLNNYLRTSLAQEQKVIFETNRKEKEIALQKSEIELLKEQEKLADIRQLLLGIGILSLIGIGSLLFYSIRQKMKRNKAEREKLDNQLGFKEKELTTHALHLAHKNEVLLDLKSQLKELKSENINSRSYQKVINTINLDINNDNNWEQFRNYFEDVHKDFNGKVMSNYPSVSNNDLRLMSLLKMNLSSKEIANILNISIEGVKKARYRLRKKLNLSAEDSLQELILTL</sequence>
<gene>
    <name evidence="5" type="ORF">H7F21_13145</name>
</gene>
<keyword evidence="2" id="KW-0175">Coiled coil</keyword>
<evidence type="ECO:0000256" key="2">
    <source>
        <dbReference type="SAM" id="Coils"/>
    </source>
</evidence>
<keyword evidence="1" id="KW-0802">TPR repeat</keyword>
<dbReference type="Gene3D" id="1.25.40.10">
    <property type="entry name" value="Tetratricopeptide repeat domain"/>
    <property type="match status" value="1"/>
</dbReference>
<evidence type="ECO:0000256" key="1">
    <source>
        <dbReference type="PROSITE-ProRule" id="PRU00339"/>
    </source>
</evidence>
<keyword evidence="6" id="KW-1185">Reference proteome</keyword>
<feature type="repeat" description="TPR" evidence="1">
    <location>
        <begin position="226"/>
        <end position="259"/>
    </location>
</feature>
<dbReference type="Proteomes" id="UP000533900">
    <property type="component" value="Unassembled WGS sequence"/>
</dbReference>
<evidence type="ECO:0000256" key="3">
    <source>
        <dbReference type="SAM" id="Phobius"/>
    </source>
</evidence>
<organism evidence="5 6">
    <name type="scientific">Winogradskyella flava</name>
    <dbReference type="NCBI Taxonomy" id="1884876"/>
    <lineage>
        <taxon>Bacteria</taxon>
        <taxon>Pseudomonadati</taxon>
        <taxon>Bacteroidota</taxon>
        <taxon>Flavobacteriia</taxon>
        <taxon>Flavobacteriales</taxon>
        <taxon>Flavobacteriaceae</taxon>
        <taxon>Winogradskyella</taxon>
    </lineage>
</organism>
<dbReference type="InterPro" id="IPR019734">
    <property type="entry name" value="TPR_rpt"/>
</dbReference>
<dbReference type="AlphaFoldDB" id="A0A842IWF5"/>
<feature type="transmembrane region" description="Helical" evidence="3">
    <location>
        <begin position="466"/>
        <end position="484"/>
    </location>
</feature>
<evidence type="ECO:0000313" key="6">
    <source>
        <dbReference type="Proteomes" id="UP000533900"/>
    </source>
</evidence>
<evidence type="ECO:0000259" key="4">
    <source>
        <dbReference type="SMART" id="SM00421"/>
    </source>
</evidence>
<evidence type="ECO:0000313" key="5">
    <source>
        <dbReference type="EMBL" id="MBC2846046.1"/>
    </source>
</evidence>
<dbReference type="InterPro" id="IPR036388">
    <property type="entry name" value="WH-like_DNA-bd_sf"/>
</dbReference>
<dbReference type="Gene3D" id="1.10.10.10">
    <property type="entry name" value="Winged helix-like DNA-binding domain superfamily/Winged helix DNA-binding domain"/>
    <property type="match status" value="1"/>
</dbReference>
<dbReference type="GO" id="GO:0003677">
    <property type="term" value="F:DNA binding"/>
    <property type="evidence" value="ECO:0007669"/>
    <property type="project" value="InterPro"/>
</dbReference>
<dbReference type="SUPFAM" id="SSF46894">
    <property type="entry name" value="C-terminal effector domain of the bipartite response regulators"/>
    <property type="match status" value="1"/>
</dbReference>
<keyword evidence="3" id="KW-0812">Transmembrane</keyword>
<comment type="caution">
    <text evidence="5">The sequence shown here is derived from an EMBL/GenBank/DDBJ whole genome shotgun (WGS) entry which is preliminary data.</text>
</comment>
<feature type="coiled-coil region" evidence="2">
    <location>
        <begin position="490"/>
        <end position="538"/>
    </location>
</feature>
<dbReference type="SMART" id="SM00421">
    <property type="entry name" value="HTH_LUXR"/>
    <property type="match status" value="1"/>
</dbReference>
<dbReference type="InterPro" id="IPR000792">
    <property type="entry name" value="Tscrpt_reg_LuxR_C"/>
</dbReference>
<name>A0A842IWF5_9FLAO</name>
<dbReference type="InterPro" id="IPR016032">
    <property type="entry name" value="Sig_transdc_resp-reg_C-effctor"/>
</dbReference>
<protein>
    <recommendedName>
        <fullName evidence="4">HTH luxR-type domain-containing protein</fullName>
    </recommendedName>
</protein>
<dbReference type="RefSeq" id="WP_185789762.1">
    <property type="nucleotide sequence ID" value="NZ_JACLCP010000004.1"/>
</dbReference>
<feature type="coiled-coil region" evidence="2">
    <location>
        <begin position="437"/>
        <end position="466"/>
    </location>
</feature>
<proteinExistence type="predicted"/>
<reference evidence="5" key="1">
    <citation type="submission" date="2020-08" db="EMBL/GenBank/DDBJ databases">
        <title>Winogradskyella ouciana sp. nov., isolated from the hadal seawater of the Mariana Trench.</title>
        <authorList>
            <person name="He X."/>
        </authorList>
    </citation>
    <scope>NUCLEOTIDE SEQUENCE [LARGE SCALE GENOMIC DNA]</scope>
    <source>
        <strain evidence="5">KCTC 52348</strain>
    </source>
</reference>
<dbReference type="SUPFAM" id="SSF48452">
    <property type="entry name" value="TPR-like"/>
    <property type="match status" value="2"/>
</dbReference>
<dbReference type="InterPro" id="IPR011990">
    <property type="entry name" value="TPR-like_helical_dom_sf"/>
</dbReference>
<dbReference type="PROSITE" id="PS50005">
    <property type="entry name" value="TPR"/>
    <property type="match status" value="1"/>
</dbReference>
<feature type="domain" description="HTH luxR-type" evidence="4">
    <location>
        <begin position="584"/>
        <end position="644"/>
    </location>
</feature>
<dbReference type="GO" id="GO:0006355">
    <property type="term" value="P:regulation of DNA-templated transcription"/>
    <property type="evidence" value="ECO:0007669"/>
    <property type="project" value="InterPro"/>
</dbReference>
<keyword evidence="3" id="KW-1133">Transmembrane helix</keyword>
<accession>A0A842IWF5</accession>